<dbReference type="GO" id="GO:0005886">
    <property type="term" value="C:plasma membrane"/>
    <property type="evidence" value="ECO:0007669"/>
    <property type="project" value="UniProtKB-SubCell"/>
</dbReference>
<evidence type="ECO:0000259" key="22">
    <source>
        <dbReference type="PROSITE" id="PS50112"/>
    </source>
</evidence>
<dbReference type="InterPro" id="IPR013656">
    <property type="entry name" value="PAS_4"/>
</dbReference>
<dbReference type="InterPro" id="IPR013655">
    <property type="entry name" value="PAS_fold_3"/>
</dbReference>
<dbReference type="Gene3D" id="3.40.50.2300">
    <property type="match status" value="1"/>
</dbReference>
<evidence type="ECO:0000256" key="7">
    <source>
        <dbReference type="ARBA" id="ARBA00022692"/>
    </source>
</evidence>
<dbReference type="SMART" id="SM00388">
    <property type="entry name" value="HisKA"/>
    <property type="match status" value="1"/>
</dbReference>
<dbReference type="SMART" id="SM00086">
    <property type="entry name" value="PAC"/>
    <property type="match status" value="3"/>
</dbReference>
<dbReference type="Proteomes" id="UP000199421">
    <property type="component" value="Unassembled WGS sequence"/>
</dbReference>
<keyword evidence="12" id="KW-0902">Two-component regulatory system</keyword>
<dbReference type="SMART" id="SM00091">
    <property type="entry name" value="PAS"/>
    <property type="match status" value="4"/>
</dbReference>
<dbReference type="NCBIfam" id="TIGR00229">
    <property type="entry name" value="sensory_box"/>
    <property type="match status" value="1"/>
</dbReference>
<dbReference type="PROSITE" id="PS50109">
    <property type="entry name" value="HIS_KIN"/>
    <property type="match status" value="1"/>
</dbReference>
<evidence type="ECO:0000256" key="9">
    <source>
        <dbReference type="ARBA" id="ARBA00022777"/>
    </source>
</evidence>
<keyword evidence="5 17" id="KW-0597">Phosphoprotein</keyword>
<dbReference type="AlphaFoldDB" id="A0A1H7Y857"/>
<dbReference type="InterPro" id="IPR011006">
    <property type="entry name" value="CheY-like_superfamily"/>
</dbReference>
<feature type="transmembrane region" description="Helical" evidence="19">
    <location>
        <begin position="52"/>
        <end position="69"/>
    </location>
</feature>
<dbReference type="PROSITE" id="PS50113">
    <property type="entry name" value="PAC"/>
    <property type="match status" value="2"/>
</dbReference>
<feature type="transmembrane region" description="Helical" evidence="19">
    <location>
        <begin position="129"/>
        <end position="151"/>
    </location>
</feature>
<dbReference type="SUPFAM" id="SSF47226">
    <property type="entry name" value="Histidine-containing phosphotransfer domain, HPT domain"/>
    <property type="match status" value="1"/>
</dbReference>
<gene>
    <name evidence="25" type="ORF">SAMN05661044_05147</name>
</gene>
<dbReference type="InterPro" id="IPR003661">
    <property type="entry name" value="HisK_dim/P_dom"/>
</dbReference>
<dbReference type="EC" id="2.7.13.3" evidence="3"/>
<keyword evidence="4" id="KW-1003">Cell membrane</keyword>
<dbReference type="CDD" id="cd17546">
    <property type="entry name" value="REC_hyHK_CKI1_RcsC-like"/>
    <property type="match status" value="1"/>
</dbReference>
<evidence type="ECO:0000256" key="5">
    <source>
        <dbReference type="ARBA" id="ARBA00022553"/>
    </source>
</evidence>
<dbReference type="InterPro" id="IPR036097">
    <property type="entry name" value="HisK_dim/P_sf"/>
</dbReference>
<dbReference type="Pfam" id="PF01627">
    <property type="entry name" value="Hpt"/>
    <property type="match status" value="1"/>
</dbReference>
<dbReference type="Gene3D" id="1.20.120.160">
    <property type="entry name" value="HPT domain"/>
    <property type="match status" value="1"/>
</dbReference>
<dbReference type="PANTHER" id="PTHR45339:SF1">
    <property type="entry name" value="HYBRID SIGNAL TRANSDUCTION HISTIDINE KINASE J"/>
    <property type="match status" value="1"/>
</dbReference>
<dbReference type="InterPro" id="IPR001789">
    <property type="entry name" value="Sig_transdc_resp-reg_receiver"/>
</dbReference>
<dbReference type="FunFam" id="1.10.287.130:FF:000002">
    <property type="entry name" value="Two-component osmosensing histidine kinase"/>
    <property type="match status" value="1"/>
</dbReference>
<dbReference type="Pfam" id="PF00072">
    <property type="entry name" value="Response_reg"/>
    <property type="match status" value="1"/>
</dbReference>
<feature type="transmembrane region" description="Helical" evidence="19">
    <location>
        <begin position="81"/>
        <end position="100"/>
    </location>
</feature>
<evidence type="ECO:0000256" key="4">
    <source>
        <dbReference type="ARBA" id="ARBA00022475"/>
    </source>
</evidence>
<evidence type="ECO:0000256" key="17">
    <source>
        <dbReference type="PROSITE-ProRule" id="PRU00169"/>
    </source>
</evidence>
<dbReference type="OrthoDB" id="9811889at2"/>
<dbReference type="Gene3D" id="1.10.287.130">
    <property type="match status" value="1"/>
</dbReference>
<dbReference type="Pfam" id="PF13426">
    <property type="entry name" value="PAS_9"/>
    <property type="match status" value="2"/>
</dbReference>
<dbReference type="PROSITE" id="PS50894">
    <property type="entry name" value="HPT"/>
    <property type="match status" value="1"/>
</dbReference>
<keyword evidence="11 19" id="KW-1133">Transmembrane helix</keyword>
<dbReference type="InterPro" id="IPR004358">
    <property type="entry name" value="Sig_transdc_His_kin-like_C"/>
</dbReference>
<reference evidence="26" key="1">
    <citation type="submission" date="2016-10" db="EMBL/GenBank/DDBJ databases">
        <authorList>
            <person name="Varghese N."/>
            <person name="Submissions S."/>
        </authorList>
    </citation>
    <scope>NUCLEOTIDE SEQUENCE [LARGE SCALE GENOMIC DNA]</scope>
    <source>
        <strain evidence="26">DSM 18733</strain>
    </source>
</reference>
<dbReference type="SUPFAM" id="SSF52172">
    <property type="entry name" value="CheY-like"/>
    <property type="match status" value="1"/>
</dbReference>
<evidence type="ECO:0000256" key="15">
    <source>
        <dbReference type="ARBA" id="ARBA00068150"/>
    </source>
</evidence>
<keyword evidence="26" id="KW-1185">Reference proteome</keyword>
<feature type="coiled-coil region" evidence="18">
    <location>
        <begin position="1116"/>
        <end position="1150"/>
    </location>
</feature>
<evidence type="ECO:0000313" key="26">
    <source>
        <dbReference type="Proteomes" id="UP000199421"/>
    </source>
</evidence>
<dbReference type="InterPro" id="IPR001610">
    <property type="entry name" value="PAC"/>
</dbReference>
<dbReference type="CDD" id="cd00088">
    <property type="entry name" value="HPT"/>
    <property type="match status" value="1"/>
</dbReference>
<evidence type="ECO:0000256" key="14">
    <source>
        <dbReference type="ARBA" id="ARBA00064003"/>
    </source>
</evidence>
<dbReference type="PROSITE" id="PS50110">
    <property type="entry name" value="RESPONSE_REGULATORY"/>
    <property type="match status" value="1"/>
</dbReference>
<dbReference type="SMART" id="SM00387">
    <property type="entry name" value="HATPase_c"/>
    <property type="match status" value="1"/>
</dbReference>
<name>A0A1H7Y857_OLID1</name>
<dbReference type="SUPFAM" id="SSF55874">
    <property type="entry name" value="ATPase domain of HSP90 chaperone/DNA topoisomerase II/histidine kinase"/>
    <property type="match status" value="1"/>
</dbReference>
<comment type="catalytic activity">
    <reaction evidence="1">
        <text>ATP + protein L-histidine = ADP + protein N-phospho-L-histidine.</text>
        <dbReference type="EC" id="2.7.13.3"/>
    </reaction>
</comment>
<feature type="coiled-coil region" evidence="18">
    <location>
        <begin position="690"/>
        <end position="717"/>
    </location>
</feature>
<dbReference type="PRINTS" id="PR00344">
    <property type="entry name" value="BCTRLSENSOR"/>
</dbReference>
<dbReference type="PANTHER" id="PTHR45339">
    <property type="entry name" value="HYBRID SIGNAL TRANSDUCTION HISTIDINE KINASE J"/>
    <property type="match status" value="1"/>
</dbReference>
<dbReference type="InterPro" id="IPR005467">
    <property type="entry name" value="His_kinase_dom"/>
</dbReference>
<feature type="transmembrane region" description="Helical" evidence="19">
    <location>
        <begin position="163"/>
        <end position="182"/>
    </location>
</feature>
<protein>
    <recommendedName>
        <fullName evidence="15">Sensory/regulatory protein RpfC</fullName>
        <ecNumber evidence="3">2.7.13.3</ecNumber>
    </recommendedName>
</protein>
<organism evidence="25 26">
    <name type="scientific">Olivibacter domesticus</name>
    <name type="common">Pseudosphingobacterium domesticum</name>
    <dbReference type="NCBI Taxonomy" id="407022"/>
    <lineage>
        <taxon>Bacteria</taxon>
        <taxon>Pseudomonadati</taxon>
        <taxon>Bacteroidota</taxon>
        <taxon>Sphingobacteriia</taxon>
        <taxon>Sphingobacteriales</taxon>
        <taxon>Sphingobacteriaceae</taxon>
        <taxon>Olivibacter</taxon>
    </lineage>
</organism>
<evidence type="ECO:0000259" key="20">
    <source>
        <dbReference type="PROSITE" id="PS50109"/>
    </source>
</evidence>
<feature type="transmembrane region" description="Helical" evidence="19">
    <location>
        <begin position="25"/>
        <end position="46"/>
    </location>
</feature>
<evidence type="ECO:0000256" key="13">
    <source>
        <dbReference type="ARBA" id="ARBA00023136"/>
    </source>
</evidence>
<feature type="domain" description="PAS" evidence="22">
    <location>
        <begin position="574"/>
        <end position="644"/>
    </location>
</feature>
<evidence type="ECO:0000256" key="1">
    <source>
        <dbReference type="ARBA" id="ARBA00000085"/>
    </source>
</evidence>
<sequence>MRGFIRQIIRLLNVKEIFLSKEKMLLRFIDLSALLVVSYFIVFSLLRNGLQLFLLSLFLIPLFSLRLAVMKKWWSLRLSLHLLIGLIGLGFITPLIYFTGGLLSPITPWLLLPPLVSVLLIGNNKFTKFWFGTVLLILILFSVFTQIGYRFPNLIEGSLRTEHMLLSNVGLIISVFALALIAENWKNNVLLSLERTKLMLERSSETARIGTWSIDFETKKIKCNKLARDIHGLANNEELSIEEYILFFQEEEAYISLLEKVKNSILNKEEKIDNEFQILTKKRDLIWVRIIGIPIFEEDKCVGIYGLIQDVDIRKSAEISLIKERQRLDYVIQGAKLGTWEWNIQTGEIIFNEQWARFIGYEPSEIFPCSADDLQQYIYPADKKKAEDAMTEYFNGATDFYQCEMRMIHREGHLVWLLVQGKVLTWTEDGKPLWMYGTHNENTKEKQLIEELTKSEAYARSLIASIPDMLFVLTKEGIFLDYKAQEQDLYSQPNLFLGKNFREVFPPALGQQIDKEIAEAIRLNKLVEFTYSLTIHDIEKYYNARIVPFENDKVIVLCRDETTNVLAERELLTLNKKFKSIFDNSPIGMALTDFETGRFVEVNSALLTFLGYSKEEMLSFTFKDLTPSEYDKQEQIRRDSLEKNGRFDYYEKESLTKGDKRIPIALNGVSITDELGRQLVLSIVQDISAQKEYEISLRKAKEQAEIANNAKSEFLANISHEIRTPLNAIIGFTDLLLKTSLGETQHEYMATVFQSANALLELINDILDLSKIEAGKLDLSIEEINLQDLSHQVVEILNYQALKKNLDLKIDLSSNLPQCVFGDILRLRQILFNLLSNAIKFTEEGTVELKIEALEKESDKQSQKFRFSVIDTGIGIALKNQQKIFEAFTQENPTAVKKYGGTGLGLTISNRLLALMGSKLSLESKQGEGSIFYFDLILELYFSEAGPDSEKPNEKENLSHRKPLKSSSSAGAILIAEDNATNMLLMKSYFNNIIPGIRLIEAENGEIALKLFKEFKPKLVITDIQMPKLNGYELTTHIRNLSFGREVPIIAITAGILNGEREKCLELGMNDYLSKPILQETLRQILEKWLAEDLEEHRFALKPSTSTFQYVNERLARLLEIKVEDANEIVEVAKESLEETSIELDRFTDREDLGAIKHSAHKVRGTALMFGFSILYKIAFEVETNPSTNLHYYIPLIKKLKEELRLVINNI</sequence>
<feature type="domain" description="PAS" evidence="22">
    <location>
        <begin position="324"/>
        <end position="397"/>
    </location>
</feature>
<dbReference type="STRING" id="407022.SAMN05661044_05147"/>
<dbReference type="CDD" id="cd00082">
    <property type="entry name" value="HisKA"/>
    <property type="match status" value="1"/>
</dbReference>
<dbReference type="GO" id="GO:0005524">
    <property type="term" value="F:ATP binding"/>
    <property type="evidence" value="ECO:0007669"/>
    <property type="project" value="UniProtKB-KW"/>
</dbReference>
<evidence type="ECO:0000256" key="10">
    <source>
        <dbReference type="ARBA" id="ARBA00022840"/>
    </source>
</evidence>
<accession>A0A1H7Y857</accession>
<dbReference type="InterPro" id="IPR000014">
    <property type="entry name" value="PAS"/>
</dbReference>
<feature type="modified residue" description="4-aspartylphosphate" evidence="17">
    <location>
        <position position="1023"/>
    </location>
</feature>
<keyword evidence="8" id="KW-0547">Nucleotide-binding</keyword>
<dbReference type="SMART" id="SM00448">
    <property type="entry name" value="REC"/>
    <property type="match status" value="1"/>
</dbReference>
<evidence type="ECO:0000256" key="8">
    <source>
        <dbReference type="ARBA" id="ARBA00022741"/>
    </source>
</evidence>
<dbReference type="CDD" id="cd00130">
    <property type="entry name" value="PAS"/>
    <property type="match status" value="2"/>
</dbReference>
<evidence type="ECO:0000256" key="12">
    <source>
        <dbReference type="ARBA" id="ARBA00023012"/>
    </source>
</evidence>
<dbReference type="Gene3D" id="3.30.565.10">
    <property type="entry name" value="Histidine kinase-like ATPase, C-terminal domain"/>
    <property type="match status" value="1"/>
</dbReference>
<evidence type="ECO:0000256" key="6">
    <source>
        <dbReference type="ARBA" id="ARBA00022679"/>
    </source>
</evidence>
<dbReference type="SUPFAM" id="SSF55785">
    <property type="entry name" value="PYP-like sensor domain (PAS domain)"/>
    <property type="match status" value="4"/>
</dbReference>
<evidence type="ECO:0000259" key="24">
    <source>
        <dbReference type="PROSITE" id="PS50894"/>
    </source>
</evidence>
<dbReference type="EMBL" id="FOAF01000012">
    <property type="protein sequence ID" value="SEM42173.1"/>
    <property type="molecule type" value="Genomic_DNA"/>
</dbReference>
<evidence type="ECO:0000256" key="16">
    <source>
        <dbReference type="PROSITE-ProRule" id="PRU00110"/>
    </source>
</evidence>
<feature type="domain" description="Response regulatory" evidence="21">
    <location>
        <begin position="972"/>
        <end position="1090"/>
    </location>
</feature>
<dbReference type="GO" id="GO:0000155">
    <property type="term" value="F:phosphorelay sensor kinase activity"/>
    <property type="evidence" value="ECO:0007669"/>
    <property type="project" value="InterPro"/>
</dbReference>
<dbReference type="Pfam" id="PF00512">
    <property type="entry name" value="HisKA"/>
    <property type="match status" value="1"/>
</dbReference>
<dbReference type="InterPro" id="IPR008207">
    <property type="entry name" value="Sig_transdc_His_kin_Hpt_dom"/>
</dbReference>
<evidence type="ECO:0000256" key="11">
    <source>
        <dbReference type="ARBA" id="ARBA00022989"/>
    </source>
</evidence>
<comment type="subcellular location">
    <subcellularLocation>
        <location evidence="2">Cell membrane</location>
        <topology evidence="2">Multi-pass membrane protein</topology>
    </subcellularLocation>
</comment>
<dbReference type="Pfam" id="PF02518">
    <property type="entry name" value="HATPase_c"/>
    <property type="match status" value="1"/>
</dbReference>
<feature type="modified residue" description="Phosphohistidine" evidence="16">
    <location>
        <position position="1161"/>
    </location>
</feature>
<comment type="subunit">
    <text evidence="14">At low DSF concentrations, interacts with RpfF.</text>
</comment>
<evidence type="ECO:0000256" key="2">
    <source>
        <dbReference type="ARBA" id="ARBA00004651"/>
    </source>
</evidence>
<evidence type="ECO:0000256" key="18">
    <source>
        <dbReference type="SAM" id="Coils"/>
    </source>
</evidence>
<dbReference type="Pfam" id="PF08447">
    <property type="entry name" value="PAS_3"/>
    <property type="match status" value="1"/>
</dbReference>
<feature type="domain" description="PAC" evidence="23">
    <location>
        <begin position="272"/>
        <end position="323"/>
    </location>
</feature>
<proteinExistence type="predicted"/>
<dbReference type="SUPFAM" id="SSF47384">
    <property type="entry name" value="Homodimeric domain of signal transducing histidine kinase"/>
    <property type="match status" value="1"/>
</dbReference>
<keyword evidence="6" id="KW-0808">Transferase</keyword>
<evidence type="ECO:0000313" key="25">
    <source>
        <dbReference type="EMBL" id="SEM42173.1"/>
    </source>
</evidence>
<feature type="domain" description="PAC" evidence="23">
    <location>
        <begin position="401"/>
        <end position="454"/>
    </location>
</feature>
<dbReference type="CDD" id="cd16922">
    <property type="entry name" value="HATPase_EvgS-ArcB-TorS-like"/>
    <property type="match status" value="1"/>
</dbReference>
<keyword evidence="18" id="KW-0175">Coiled coil</keyword>
<dbReference type="InterPro" id="IPR036641">
    <property type="entry name" value="HPT_dom_sf"/>
</dbReference>
<feature type="domain" description="HPt" evidence="24">
    <location>
        <begin position="1122"/>
        <end position="1211"/>
    </location>
</feature>
<keyword evidence="10" id="KW-0067">ATP-binding</keyword>
<feature type="domain" description="Histidine kinase" evidence="20">
    <location>
        <begin position="717"/>
        <end position="940"/>
    </location>
</feature>
<dbReference type="PROSITE" id="PS50112">
    <property type="entry name" value="PAS"/>
    <property type="match status" value="2"/>
</dbReference>
<dbReference type="InterPro" id="IPR000700">
    <property type="entry name" value="PAS-assoc_C"/>
</dbReference>
<dbReference type="Gene3D" id="3.30.450.20">
    <property type="entry name" value="PAS domain"/>
    <property type="match status" value="4"/>
</dbReference>
<evidence type="ECO:0000259" key="21">
    <source>
        <dbReference type="PROSITE" id="PS50110"/>
    </source>
</evidence>
<keyword evidence="9" id="KW-0418">Kinase</keyword>
<evidence type="ECO:0000256" key="3">
    <source>
        <dbReference type="ARBA" id="ARBA00012438"/>
    </source>
</evidence>
<keyword evidence="7 19" id="KW-0812">Transmembrane</keyword>
<dbReference type="FunFam" id="3.30.565.10:FF:000010">
    <property type="entry name" value="Sensor histidine kinase RcsC"/>
    <property type="match status" value="1"/>
</dbReference>
<evidence type="ECO:0000259" key="23">
    <source>
        <dbReference type="PROSITE" id="PS50113"/>
    </source>
</evidence>
<evidence type="ECO:0000256" key="19">
    <source>
        <dbReference type="SAM" id="Phobius"/>
    </source>
</evidence>
<dbReference type="InterPro" id="IPR036890">
    <property type="entry name" value="HATPase_C_sf"/>
</dbReference>
<keyword evidence="13 19" id="KW-0472">Membrane</keyword>
<dbReference type="InterPro" id="IPR003594">
    <property type="entry name" value="HATPase_dom"/>
</dbReference>
<dbReference type="InterPro" id="IPR035965">
    <property type="entry name" value="PAS-like_dom_sf"/>
</dbReference>
<dbReference type="Pfam" id="PF08448">
    <property type="entry name" value="PAS_4"/>
    <property type="match status" value="1"/>
</dbReference>